<dbReference type="PANTHER" id="PTHR43539:SF68">
    <property type="entry name" value="FLAVIN-BINDING MONOOXYGENASE-LIKE PROTEIN (AFU_ORTHOLOGUE AFUA_4G09220)"/>
    <property type="match status" value="1"/>
</dbReference>
<dbReference type="InterPro" id="IPR036188">
    <property type="entry name" value="FAD/NAD-bd_sf"/>
</dbReference>
<reference evidence="2" key="1">
    <citation type="journal article" date="2020" name="Stud. Mycol.">
        <title>101 Dothideomycetes genomes: a test case for predicting lifestyles and emergence of pathogens.</title>
        <authorList>
            <person name="Haridas S."/>
            <person name="Albert R."/>
            <person name="Binder M."/>
            <person name="Bloem J."/>
            <person name="Labutti K."/>
            <person name="Salamov A."/>
            <person name="Andreopoulos B."/>
            <person name="Baker S."/>
            <person name="Barry K."/>
            <person name="Bills G."/>
            <person name="Bluhm B."/>
            <person name="Cannon C."/>
            <person name="Castanera R."/>
            <person name="Culley D."/>
            <person name="Daum C."/>
            <person name="Ezra D."/>
            <person name="Gonzalez J."/>
            <person name="Henrissat B."/>
            <person name="Kuo A."/>
            <person name="Liang C."/>
            <person name="Lipzen A."/>
            <person name="Lutzoni F."/>
            <person name="Magnuson J."/>
            <person name="Mondo S."/>
            <person name="Nolan M."/>
            <person name="Ohm R."/>
            <person name="Pangilinan J."/>
            <person name="Park H.-J."/>
            <person name="Ramirez L."/>
            <person name="Alfaro M."/>
            <person name="Sun H."/>
            <person name="Tritt A."/>
            <person name="Yoshinaga Y."/>
            <person name="Zwiers L.-H."/>
            <person name="Turgeon B."/>
            <person name="Goodwin S."/>
            <person name="Spatafora J."/>
            <person name="Crous P."/>
            <person name="Grigoriev I."/>
        </authorList>
    </citation>
    <scope>NUCLEOTIDE SEQUENCE</scope>
    <source>
        <strain evidence="2">CBS 109.77</strain>
    </source>
</reference>
<name>A0A6A6XKT5_9PLEO</name>
<evidence type="ECO:0000313" key="3">
    <source>
        <dbReference type="Proteomes" id="UP000799757"/>
    </source>
</evidence>
<sequence length="612" mass="67315">MVYSLPELPVTLPTTVIPEYLDLEAIANHFESLLEVLSPAHFVQNAIWRDHFALTGSMRTFYGADSITSAWKDVCQTHYPSSFAVRGKPHLVRIANHSWVELGFTFETNGTPGLTCSGFLSVIPNEEGTWNIWMLKTILEGIKGSPSCDELLPMKTGMKTGIDDGVNGTNGANGVNGTHSPVGIDFDCVVVGAGQSGLGVGGRLKAMGVSYVILDNHAEVGDNWKTRYDSTKLHTIREFAHLPFDRTFPDTYGEWLTKDEMAQGYKTWATKYDINVWLSTSLQSGSFDEAADIWTLNLLRSGEAQTITCSSVVFAVGGGCQFPVTPTYENKHIFKGITLHSADYKSSKDWTGKHGVVVGTANTAHDVAEDMVAAGLASVTMVQRNKTFVIPIDHYKGTHDRAYNANMPTETGDRIFFTNPIAVGRLLGLLNLHGKIRNDPKRFDDLERAGFKLDRFGDLMYCMYERFGGHYMDVGGSGKIARGQIKIKADSLPVRYTEDGLECANGDHLRADVIVFATGFVGDLKLLVAEIFGHEVASKIDHFWGLDDEGELQGAFKPSGHPSFWMHGGAVGQSRFYSRFIALQIKAKTMGTPLPIYNGNRYKLAKKIKAKA</sequence>
<dbReference type="OrthoDB" id="74360at2759"/>
<dbReference type="Gene3D" id="3.50.50.60">
    <property type="entry name" value="FAD/NAD(P)-binding domain"/>
    <property type="match status" value="1"/>
</dbReference>
<gene>
    <name evidence="2" type="ORF">K505DRAFT_400543</name>
</gene>
<evidence type="ECO:0000313" key="2">
    <source>
        <dbReference type="EMBL" id="KAF2796703.1"/>
    </source>
</evidence>
<keyword evidence="1" id="KW-0560">Oxidoreductase</keyword>
<keyword evidence="3" id="KW-1185">Reference proteome</keyword>
<dbReference type="GO" id="GO:0050660">
    <property type="term" value="F:flavin adenine dinucleotide binding"/>
    <property type="evidence" value="ECO:0007669"/>
    <property type="project" value="TreeGrafter"/>
</dbReference>
<dbReference type="InterPro" id="IPR050982">
    <property type="entry name" value="Auxin_biosynth/cation_transpt"/>
</dbReference>
<dbReference type="EMBL" id="MU001824">
    <property type="protein sequence ID" value="KAF2796703.1"/>
    <property type="molecule type" value="Genomic_DNA"/>
</dbReference>
<dbReference type="PANTHER" id="PTHR43539">
    <property type="entry name" value="FLAVIN-BINDING MONOOXYGENASE-LIKE PROTEIN (AFU_ORTHOLOGUE AFUA_4G09220)"/>
    <property type="match status" value="1"/>
</dbReference>
<dbReference type="AlphaFoldDB" id="A0A6A6XKT5"/>
<proteinExistence type="predicted"/>
<accession>A0A6A6XKT5</accession>
<dbReference type="Pfam" id="PF13738">
    <property type="entry name" value="Pyr_redox_3"/>
    <property type="match status" value="1"/>
</dbReference>
<organism evidence="2 3">
    <name type="scientific">Melanomma pulvis-pyrius CBS 109.77</name>
    <dbReference type="NCBI Taxonomy" id="1314802"/>
    <lineage>
        <taxon>Eukaryota</taxon>
        <taxon>Fungi</taxon>
        <taxon>Dikarya</taxon>
        <taxon>Ascomycota</taxon>
        <taxon>Pezizomycotina</taxon>
        <taxon>Dothideomycetes</taxon>
        <taxon>Pleosporomycetidae</taxon>
        <taxon>Pleosporales</taxon>
        <taxon>Melanommataceae</taxon>
        <taxon>Melanomma</taxon>
    </lineage>
</organism>
<protein>
    <submittedName>
        <fullName evidence="2">FAD/NAD(P)-binding domain-containing protein</fullName>
    </submittedName>
</protein>
<evidence type="ECO:0000256" key="1">
    <source>
        <dbReference type="ARBA" id="ARBA00023002"/>
    </source>
</evidence>
<dbReference type="GO" id="GO:0004497">
    <property type="term" value="F:monooxygenase activity"/>
    <property type="evidence" value="ECO:0007669"/>
    <property type="project" value="TreeGrafter"/>
</dbReference>
<dbReference type="Proteomes" id="UP000799757">
    <property type="component" value="Unassembled WGS sequence"/>
</dbReference>
<dbReference type="SUPFAM" id="SSF51905">
    <property type="entry name" value="FAD/NAD(P)-binding domain"/>
    <property type="match status" value="1"/>
</dbReference>